<comment type="pathway">
    <text evidence="2">Amino-acid biosynthesis; L-cysteine biosynthesis; L-cysteine from L-homocysteine and L-serine: step 1/2.</text>
</comment>
<protein>
    <recommendedName>
        <fullName evidence="4">cystathionine beta-synthase</fullName>
        <ecNumber evidence="4">4.2.1.22</ecNumber>
    </recommendedName>
</protein>
<dbReference type="OrthoDB" id="10259545at2759"/>
<feature type="compositionally biased region" description="Basic and acidic residues" evidence="7">
    <location>
        <begin position="21"/>
        <end position="34"/>
    </location>
</feature>
<dbReference type="EC" id="4.2.1.22" evidence="4"/>
<evidence type="ECO:0000256" key="5">
    <source>
        <dbReference type="ARBA" id="ARBA00022898"/>
    </source>
</evidence>
<evidence type="ECO:0000259" key="8">
    <source>
        <dbReference type="Pfam" id="PF00291"/>
    </source>
</evidence>
<evidence type="ECO:0000256" key="7">
    <source>
        <dbReference type="SAM" id="MobiDB-lite"/>
    </source>
</evidence>
<keyword evidence="10" id="KW-1185">Reference proteome</keyword>
<evidence type="ECO:0000256" key="3">
    <source>
        <dbReference type="ARBA" id="ARBA00007103"/>
    </source>
</evidence>
<keyword evidence="5" id="KW-0663">Pyridoxal phosphate</keyword>
<dbReference type="InterPro" id="IPR036052">
    <property type="entry name" value="TrpB-like_PALP_sf"/>
</dbReference>
<dbReference type="InterPro" id="IPR001926">
    <property type="entry name" value="TrpB-like_PALP"/>
</dbReference>
<dbReference type="GO" id="GO:0009069">
    <property type="term" value="P:serine family amino acid metabolic process"/>
    <property type="evidence" value="ECO:0007669"/>
    <property type="project" value="UniProtKB-ARBA"/>
</dbReference>
<sequence length="776" mass="83031">MNSQYGASQQTVVRKQASKMEAAKAVRNRKVDPEVETMRGAAPEMDLPTQRASAIFSSPETETPDVRLPTETYGDFMGETPLVELTQLVRSFKNPNVRVFAKVEYFNPSLSIKDRIVMNIFNEAEADGRLKPGMTVVAASSGNTGASCAMVCAMRGYPCIITTSPKCSAEKMNAIRAYGAKLVVSPPGAKEGSPDHYMEIARLLAEENAEKYFDVNQYDTQSNPAGHYKTLGPELIEQTSGSITHFVAAGSTGGTISGVGRYLKERKPDVKVVLADPVGSVFTNYFRTGKLGTPGKFLVEGVGKGSIPGAMDMGLIDEVFPVSDEQAFSMCHALARTEGICAGGSAGLNVFAALELAANCEDDAVICTVMPDCGPKNLSKVYNEAWLEENGLKCSPDQVAVCRNPGTPPVSPEARLRLADEGLLPENASSFSVAKATRQIAGCDACLYKDLVGSTPLIDITSVAGKLGHPDTRIYAKVEYFNPSFSIKDRMVAYVLDKAEREGRLRPGMTVVAASSGNTGASCAMMCAMRGYPCIITTSPKCSQEKIQNIRAYGAELRISPSGVAESDPRSYMSMAAALARDEPEKYYDFDQYNIKENAEAYYYGLGPEIYEQTKGRVTAFVAGGSTGGTVSGTGRFLKEQNSEIRAILADPKGSVFAGFFKTGSCPAPEKFLIEGVGKQNIPGSFDTSVVDEVITRTDQEAVDMCHKLSRTTGACGGGSSGLNVAAAVHFAEESVNPEVIVTVLCDLGAKYLSKIYNPEWLQENGLVAPPTPDVV</sequence>
<evidence type="ECO:0000313" key="10">
    <source>
        <dbReference type="Proteomes" id="UP000241890"/>
    </source>
</evidence>
<dbReference type="GO" id="GO:0044272">
    <property type="term" value="P:sulfur compound biosynthetic process"/>
    <property type="evidence" value="ECO:0007669"/>
    <property type="project" value="UniProtKB-ARBA"/>
</dbReference>
<feature type="region of interest" description="Disordered" evidence="7">
    <location>
        <begin position="1"/>
        <end position="34"/>
    </location>
</feature>
<dbReference type="Gene3D" id="3.40.50.1100">
    <property type="match status" value="4"/>
</dbReference>
<evidence type="ECO:0000256" key="6">
    <source>
        <dbReference type="ARBA" id="ARBA00047490"/>
    </source>
</evidence>
<evidence type="ECO:0000313" key="9">
    <source>
        <dbReference type="EMBL" id="GBG34329.1"/>
    </source>
</evidence>
<comment type="caution">
    <text evidence="9">The sequence shown here is derived from an EMBL/GenBank/DDBJ whole genome shotgun (WGS) entry which is preliminary data.</text>
</comment>
<dbReference type="CDD" id="cd01561">
    <property type="entry name" value="CBS_like"/>
    <property type="match status" value="2"/>
</dbReference>
<reference evidence="9 10" key="1">
    <citation type="submission" date="2017-12" db="EMBL/GenBank/DDBJ databases">
        <title>Sequencing, de novo assembly and annotation of complete genome of a new Thraustochytrid species, strain FCC1311.</title>
        <authorList>
            <person name="Sedici K."/>
            <person name="Godart F."/>
            <person name="Aiese Cigliano R."/>
            <person name="Sanseverino W."/>
            <person name="Barakat M."/>
            <person name="Ortet P."/>
            <person name="Marechal E."/>
            <person name="Cagnac O."/>
            <person name="Amato A."/>
        </authorList>
    </citation>
    <scope>NUCLEOTIDE SEQUENCE [LARGE SCALE GENOMIC DNA]</scope>
</reference>
<gene>
    <name evidence="9" type="ORF">FCC1311_105522</name>
</gene>
<dbReference type="FunFam" id="3.40.50.1100:FF:000003">
    <property type="entry name" value="Cystathionine beta-synthase"/>
    <property type="match status" value="1"/>
</dbReference>
<evidence type="ECO:0000256" key="4">
    <source>
        <dbReference type="ARBA" id="ARBA00012041"/>
    </source>
</evidence>
<dbReference type="PANTHER" id="PTHR10314">
    <property type="entry name" value="CYSTATHIONINE BETA-SYNTHASE"/>
    <property type="match status" value="1"/>
</dbReference>
<dbReference type="Proteomes" id="UP000241890">
    <property type="component" value="Unassembled WGS sequence"/>
</dbReference>
<proteinExistence type="inferred from homology"/>
<comment type="catalytic activity">
    <reaction evidence="6">
        <text>L-homocysteine + L-serine = L,L-cystathionine + H2O</text>
        <dbReference type="Rhea" id="RHEA:10112"/>
        <dbReference type="ChEBI" id="CHEBI:15377"/>
        <dbReference type="ChEBI" id="CHEBI:33384"/>
        <dbReference type="ChEBI" id="CHEBI:58161"/>
        <dbReference type="ChEBI" id="CHEBI:58199"/>
        <dbReference type="EC" id="4.2.1.22"/>
    </reaction>
</comment>
<evidence type="ECO:0000256" key="2">
    <source>
        <dbReference type="ARBA" id="ARBA00005003"/>
    </source>
</evidence>
<dbReference type="AlphaFoldDB" id="A0A2R5GVH7"/>
<comment type="similarity">
    <text evidence="3">Belongs to the cysteine synthase/cystathionine beta-synthase family.</text>
</comment>
<dbReference type="EMBL" id="BEYU01000187">
    <property type="protein sequence ID" value="GBG34329.1"/>
    <property type="molecule type" value="Genomic_DNA"/>
</dbReference>
<accession>A0A2R5GVH7</accession>
<name>A0A2R5GVH7_9STRA</name>
<dbReference type="InParanoid" id="A0A2R5GVH7"/>
<dbReference type="SUPFAM" id="SSF53686">
    <property type="entry name" value="Tryptophan synthase beta subunit-like PLP-dependent enzymes"/>
    <property type="match status" value="2"/>
</dbReference>
<dbReference type="GO" id="GO:0006534">
    <property type="term" value="P:cysteine metabolic process"/>
    <property type="evidence" value="ECO:0007669"/>
    <property type="project" value="UniProtKB-ARBA"/>
</dbReference>
<dbReference type="GO" id="GO:0004122">
    <property type="term" value="F:cystathionine beta-synthase activity"/>
    <property type="evidence" value="ECO:0007669"/>
    <property type="project" value="UniProtKB-EC"/>
</dbReference>
<comment type="cofactor">
    <cofactor evidence="1">
        <name>pyridoxal 5'-phosphate</name>
        <dbReference type="ChEBI" id="CHEBI:597326"/>
    </cofactor>
</comment>
<feature type="domain" description="Tryptophan synthase beta chain-like PALP" evidence="8">
    <location>
        <begin position="77"/>
        <end position="372"/>
    </location>
</feature>
<organism evidence="9 10">
    <name type="scientific">Hondaea fermentalgiana</name>
    <dbReference type="NCBI Taxonomy" id="2315210"/>
    <lineage>
        <taxon>Eukaryota</taxon>
        <taxon>Sar</taxon>
        <taxon>Stramenopiles</taxon>
        <taxon>Bigyra</taxon>
        <taxon>Labyrinthulomycetes</taxon>
        <taxon>Thraustochytrida</taxon>
        <taxon>Thraustochytriidae</taxon>
        <taxon>Hondaea</taxon>
    </lineage>
</organism>
<evidence type="ECO:0000256" key="1">
    <source>
        <dbReference type="ARBA" id="ARBA00001933"/>
    </source>
</evidence>
<feature type="compositionally biased region" description="Polar residues" evidence="7">
    <location>
        <begin position="1"/>
        <end position="13"/>
    </location>
</feature>
<dbReference type="FunFam" id="3.40.50.1100:FF:000118">
    <property type="entry name" value="Related to CYS4-cystathionine beta-synthase"/>
    <property type="match status" value="1"/>
</dbReference>
<dbReference type="InterPro" id="IPR050214">
    <property type="entry name" value="Cys_Synth/Cystath_Beta-Synth"/>
</dbReference>
<feature type="domain" description="Tryptophan synthase beta chain-like PALP" evidence="8">
    <location>
        <begin position="450"/>
        <end position="747"/>
    </location>
</feature>
<dbReference type="Pfam" id="PF00291">
    <property type="entry name" value="PALP"/>
    <property type="match status" value="2"/>
</dbReference>